<dbReference type="RefSeq" id="WP_068834694.1">
    <property type="nucleotide sequence ID" value="NZ_JBHSMX010000063.1"/>
</dbReference>
<name>A0ABW0QE68_9BURK</name>
<keyword evidence="1" id="KW-0732">Signal</keyword>
<protein>
    <submittedName>
        <fullName evidence="2">Uncharacterized protein</fullName>
    </submittedName>
</protein>
<evidence type="ECO:0000313" key="2">
    <source>
        <dbReference type="EMBL" id="MFC5523156.1"/>
    </source>
</evidence>
<sequence>MVFSSPSHTQRCLWLNRWGKSAAGFGLTALLALSATAQIASGTTGIDATGNAKSEMTACNSGKTQQDRATCIKEVKSAQAAKRAGKLGTGDSQQYAANALKRCDAFKTSDDQAACRARIEGQVKIDGSVASGGVLREVETVVTPATQ</sequence>
<dbReference type="EMBL" id="JBHSMX010000063">
    <property type="protein sequence ID" value="MFC5523156.1"/>
    <property type="molecule type" value="Genomic_DNA"/>
</dbReference>
<organism evidence="2 3">
    <name type="scientific">Polaromonas jejuensis</name>
    <dbReference type="NCBI Taxonomy" id="457502"/>
    <lineage>
        <taxon>Bacteria</taxon>
        <taxon>Pseudomonadati</taxon>
        <taxon>Pseudomonadota</taxon>
        <taxon>Betaproteobacteria</taxon>
        <taxon>Burkholderiales</taxon>
        <taxon>Comamonadaceae</taxon>
        <taxon>Polaromonas</taxon>
    </lineage>
</organism>
<gene>
    <name evidence="2" type="ORF">ACFPP7_19895</name>
</gene>
<evidence type="ECO:0000313" key="3">
    <source>
        <dbReference type="Proteomes" id="UP001596084"/>
    </source>
</evidence>
<feature type="chain" id="PRO_5045771182" evidence="1">
    <location>
        <begin position="38"/>
        <end position="147"/>
    </location>
</feature>
<keyword evidence="3" id="KW-1185">Reference proteome</keyword>
<evidence type="ECO:0000256" key="1">
    <source>
        <dbReference type="SAM" id="SignalP"/>
    </source>
</evidence>
<reference evidence="3" key="1">
    <citation type="journal article" date="2019" name="Int. J. Syst. Evol. Microbiol.">
        <title>The Global Catalogue of Microorganisms (GCM) 10K type strain sequencing project: providing services to taxonomists for standard genome sequencing and annotation.</title>
        <authorList>
            <consortium name="The Broad Institute Genomics Platform"/>
            <consortium name="The Broad Institute Genome Sequencing Center for Infectious Disease"/>
            <person name="Wu L."/>
            <person name="Ma J."/>
        </authorList>
    </citation>
    <scope>NUCLEOTIDE SEQUENCE [LARGE SCALE GENOMIC DNA]</scope>
    <source>
        <strain evidence="3">CGMCC 4.7277</strain>
    </source>
</reference>
<proteinExistence type="predicted"/>
<dbReference type="Proteomes" id="UP001596084">
    <property type="component" value="Unassembled WGS sequence"/>
</dbReference>
<accession>A0ABW0QE68</accession>
<comment type="caution">
    <text evidence="2">The sequence shown here is derived from an EMBL/GenBank/DDBJ whole genome shotgun (WGS) entry which is preliminary data.</text>
</comment>
<feature type="signal peptide" evidence="1">
    <location>
        <begin position="1"/>
        <end position="37"/>
    </location>
</feature>